<dbReference type="EMBL" id="JAQQWE010000009">
    <property type="protein sequence ID" value="KAK7941417.1"/>
    <property type="molecule type" value="Genomic_DNA"/>
</dbReference>
<accession>A0ABR1PWL0</accession>
<dbReference type="Gene3D" id="3.40.50.300">
    <property type="entry name" value="P-loop containing nucleotide triphosphate hydrolases"/>
    <property type="match status" value="1"/>
</dbReference>
<proteinExistence type="predicted"/>
<dbReference type="InterPro" id="IPR056599">
    <property type="entry name" value="AAA_lid_fung"/>
</dbReference>
<dbReference type="GeneID" id="92083088"/>
<evidence type="ECO:0000313" key="5">
    <source>
        <dbReference type="Proteomes" id="UP001391051"/>
    </source>
</evidence>
<feature type="domain" description="AAA+ ATPase lid" evidence="3">
    <location>
        <begin position="345"/>
        <end position="442"/>
    </location>
</feature>
<dbReference type="Pfam" id="PF00004">
    <property type="entry name" value="AAA"/>
    <property type="match status" value="1"/>
</dbReference>
<protein>
    <recommendedName>
        <fullName evidence="6">AAA+ ATPase domain-containing protein</fullName>
    </recommendedName>
</protein>
<gene>
    <name evidence="4" type="ORF">PG986_013804</name>
</gene>
<name>A0ABR1PWL0_9PEZI</name>
<comment type="caution">
    <text evidence="4">The sequence shown here is derived from an EMBL/GenBank/DDBJ whole genome shotgun (WGS) entry which is preliminary data.</text>
</comment>
<evidence type="ECO:0000256" key="1">
    <source>
        <dbReference type="SAM" id="MobiDB-lite"/>
    </source>
</evidence>
<evidence type="ECO:0000259" key="2">
    <source>
        <dbReference type="Pfam" id="PF00004"/>
    </source>
</evidence>
<feature type="compositionally biased region" description="Polar residues" evidence="1">
    <location>
        <begin position="20"/>
        <end position="30"/>
    </location>
</feature>
<keyword evidence="5" id="KW-1185">Reference proteome</keyword>
<dbReference type="RefSeq" id="XP_066694169.1">
    <property type="nucleotide sequence ID" value="XM_066850026.1"/>
</dbReference>
<feature type="domain" description="ATPase AAA-type core" evidence="2">
    <location>
        <begin position="223"/>
        <end position="339"/>
    </location>
</feature>
<dbReference type="InterPro" id="IPR003959">
    <property type="entry name" value="ATPase_AAA_core"/>
</dbReference>
<organism evidence="4 5">
    <name type="scientific">Apiospora aurea</name>
    <dbReference type="NCBI Taxonomy" id="335848"/>
    <lineage>
        <taxon>Eukaryota</taxon>
        <taxon>Fungi</taxon>
        <taxon>Dikarya</taxon>
        <taxon>Ascomycota</taxon>
        <taxon>Pezizomycotina</taxon>
        <taxon>Sordariomycetes</taxon>
        <taxon>Xylariomycetidae</taxon>
        <taxon>Amphisphaeriales</taxon>
        <taxon>Apiosporaceae</taxon>
        <taxon>Apiospora</taxon>
    </lineage>
</organism>
<evidence type="ECO:0000259" key="3">
    <source>
        <dbReference type="Pfam" id="PF23232"/>
    </source>
</evidence>
<sequence length="444" mass="49722">MEILRATLHDWRASGGDIGSSRSDPSSTLQPVDLEGNPEPLIEVVTVVNSANADVAKANAGQPPDLLDYATSTRPRGRHLIVHSGTLSQIIRDVAQFHPGQNLIGTCLVIHEPYGCLMHHMPNFEQALESEEDTTKAKQLELLMKWLQPQLLIASMMDMVTDIDIVLINAENIRPLEFPESIPDPVIDDSKLKAINAMVDAKCRGNTPRASMSSTTKGDGMIILLHGAPGVGKSYTVEYISTRVRRPLLILSELHRDTKREDLERTLARRFSLGEKWDAIFLIDDCDGIFAENTKEKGQYSVKQALLGALKLFNGLLFLATNRICNMDARISSFVDLAILFEKLDYPKRRGVWQVLEQRFCAQDKRIVLSRSATRFLLASASQVDMNGHEMSHCFKSAIALATSGPKQQDKDEWDTITVEDGHFKEAMNMAHEFRRYMASFDRD</sequence>
<dbReference type="Proteomes" id="UP001391051">
    <property type="component" value="Unassembled WGS sequence"/>
</dbReference>
<dbReference type="InterPro" id="IPR027417">
    <property type="entry name" value="P-loop_NTPase"/>
</dbReference>
<dbReference type="Pfam" id="PF23232">
    <property type="entry name" value="AAA_lid_13"/>
    <property type="match status" value="1"/>
</dbReference>
<evidence type="ECO:0008006" key="6">
    <source>
        <dbReference type="Google" id="ProtNLM"/>
    </source>
</evidence>
<feature type="region of interest" description="Disordered" evidence="1">
    <location>
        <begin position="14"/>
        <end position="35"/>
    </location>
</feature>
<dbReference type="SUPFAM" id="SSF52540">
    <property type="entry name" value="P-loop containing nucleoside triphosphate hydrolases"/>
    <property type="match status" value="1"/>
</dbReference>
<dbReference type="PANTHER" id="PTHR46411:SF2">
    <property type="entry name" value="AAA+ ATPASE DOMAIN-CONTAINING PROTEIN"/>
    <property type="match status" value="1"/>
</dbReference>
<reference evidence="4 5" key="1">
    <citation type="submission" date="2023-01" db="EMBL/GenBank/DDBJ databases">
        <title>Analysis of 21 Apiospora genomes using comparative genomics revels a genus with tremendous synthesis potential of carbohydrate active enzymes and secondary metabolites.</title>
        <authorList>
            <person name="Sorensen T."/>
        </authorList>
    </citation>
    <scope>NUCLEOTIDE SEQUENCE [LARGE SCALE GENOMIC DNA]</scope>
    <source>
        <strain evidence="4 5">CBS 24483</strain>
    </source>
</reference>
<dbReference type="PANTHER" id="PTHR46411">
    <property type="entry name" value="FAMILY ATPASE, PUTATIVE-RELATED"/>
    <property type="match status" value="1"/>
</dbReference>
<evidence type="ECO:0000313" key="4">
    <source>
        <dbReference type="EMBL" id="KAK7941417.1"/>
    </source>
</evidence>